<dbReference type="Pfam" id="PF25917">
    <property type="entry name" value="BSH_RND"/>
    <property type="match status" value="1"/>
</dbReference>
<evidence type="ECO:0000259" key="7">
    <source>
        <dbReference type="Pfam" id="PF25944"/>
    </source>
</evidence>
<dbReference type="InterPro" id="IPR058627">
    <property type="entry name" value="MdtA-like_C"/>
</dbReference>
<evidence type="ECO:0000256" key="3">
    <source>
        <dbReference type="ARBA" id="ARBA00023054"/>
    </source>
</evidence>
<dbReference type="Gene3D" id="2.40.50.100">
    <property type="match status" value="1"/>
</dbReference>
<dbReference type="PANTHER" id="PTHR30158">
    <property type="entry name" value="ACRA/E-RELATED COMPONENT OF DRUG EFFLUX TRANSPORTER"/>
    <property type="match status" value="1"/>
</dbReference>
<dbReference type="Gene3D" id="2.40.30.170">
    <property type="match status" value="1"/>
</dbReference>
<feature type="domain" description="Multidrug resistance protein MdtA-like barrel-sandwich hybrid" evidence="6">
    <location>
        <begin position="62"/>
        <end position="197"/>
    </location>
</feature>
<feature type="domain" description="Multidrug resistance protein MdtA-like beta-barrel" evidence="7">
    <location>
        <begin position="226"/>
        <end position="291"/>
    </location>
</feature>
<evidence type="ECO:0000256" key="1">
    <source>
        <dbReference type="ARBA" id="ARBA00004519"/>
    </source>
</evidence>
<dbReference type="PROSITE" id="PS51257">
    <property type="entry name" value="PROKAR_LIPOPROTEIN"/>
    <property type="match status" value="1"/>
</dbReference>
<dbReference type="InterPro" id="IPR058626">
    <property type="entry name" value="MdtA-like_b-barrel"/>
</dbReference>
<evidence type="ECO:0000313" key="9">
    <source>
        <dbReference type="EMBL" id="MCI8211466.1"/>
    </source>
</evidence>
<dbReference type="EMBL" id="LOHG01000011">
    <property type="protein sequence ID" value="MCI8211466.1"/>
    <property type="molecule type" value="Genomic_DNA"/>
</dbReference>
<dbReference type="Proteomes" id="UP001320513">
    <property type="component" value="Unassembled WGS sequence"/>
</dbReference>
<accession>A0ABS9ZLL3</accession>
<dbReference type="SUPFAM" id="SSF111369">
    <property type="entry name" value="HlyD-like secretion proteins"/>
    <property type="match status" value="1"/>
</dbReference>
<gene>
    <name evidence="9" type="ORF">AUC61_18210</name>
</gene>
<protein>
    <submittedName>
        <fullName evidence="9">RND transporter MFP subunit</fullName>
    </submittedName>
</protein>
<dbReference type="RefSeq" id="WP_243247592.1">
    <property type="nucleotide sequence ID" value="NZ_LOHG01000011.1"/>
</dbReference>
<dbReference type="PANTHER" id="PTHR30158:SF26">
    <property type="entry name" value="RESISTANCE-NODULATION-CELL DIVISION (RND) MULTIDRUG EFFLUX MEMBRANE FUSION PROTEIN MEXE"/>
    <property type="match status" value="1"/>
</dbReference>
<organism evidence="9 10">
    <name type="scientific">Pseudomonas maioricensis</name>
    <dbReference type="NCBI Taxonomy" id="1766623"/>
    <lineage>
        <taxon>Bacteria</taxon>
        <taxon>Pseudomonadati</taxon>
        <taxon>Pseudomonadota</taxon>
        <taxon>Gammaproteobacteria</taxon>
        <taxon>Pseudomonadales</taxon>
        <taxon>Pseudomonadaceae</taxon>
        <taxon>Pseudomonas</taxon>
    </lineage>
</organism>
<keyword evidence="4" id="KW-0732">Signal</keyword>
<proteinExistence type="inferred from homology"/>
<keyword evidence="3" id="KW-0175">Coiled coil</keyword>
<comment type="subcellular location">
    <subcellularLocation>
        <location evidence="1">Cell inner membrane</location>
        <topology evidence="1">Lipid-anchor</topology>
    </subcellularLocation>
</comment>
<evidence type="ECO:0000259" key="5">
    <source>
        <dbReference type="Pfam" id="PF25876"/>
    </source>
</evidence>
<dbReference type="Gene3D" id="1.10.287.470">
    <property type="entry name" value="Helix hairpin bin"/>
    <property type="match status" value="1"/>
</dbReference>
<evidence type="ECO:0000256" key="4">
    <source>
        <dbReference type="SAM" id="SignalP"/>
    </source>
</evidence>
<comment type="caution">
    <text evidence="9">The sequence shown here is derived from an EMBL/GenBank/DDBJ whole genome shotgun (WGS) entry which is preliminary data.</text>
</comment>
<feature type="domain" description="Multidrug resistance protein MdtA-like alpha-helical hairpin" evidence="5">
    <location>
        <begin position="105"/>
        <end position="172"/>
    </location>
</feature>
<feature type="signal peptide" evidence="4">
    <location>
        <begin position="1"/>
        <end position="25"/>
    </location>
</feature>
<dbReference type="NCBIfam" id="TIGR01730">
    <property type="entry name" value="RND_mfp"/>
    <property type="match status" value="1"/>
</dbReference>
<evidence type="ECO:0000259" key="6">
    <source>
        <dbReference type="Pfam" id="PF25917"/>
    </source>
</evidence>
<dbReference type="Pfam" id="PF25944">
    <property type="entry name" value="Beta-barrel_RND"/>
    <property type="match status" value="1"/>
</dbReference>
<dbReference type="InterPro" id="IPR058624">
    <property type="entry name" value="MdtA-like_HH"/>
</dbReference>
<name>A0ABS9ZLL3_9PSED</name>
<dbReference type="NCBIfam" id="NF045904">
    <property type="entry name" value="RND-peri-MexE"/>
    <property type="match status" value="1"/>
</dbReference>
<reference evidence="9 10" key="1">
    <citation type="submission" date="2015-12" db="EMBL/GenBank/DDBJ databases">
        <title>Phylogenomics in the description of a new species in the Pseudomonas syringae group.</title>
        <authorList>
            <person name="Busquets A."/>
            <person name="Gomila M."/>
            <person name="Beiki F."/>
            <person name="Rahimian H."/>
            <person name="Mulet M."/>
            <person name="Sanchez D."/>
            <person name="Garcia-Valdes E."/>
            <person name="Lalucat J."/>
        </authorList>
    </citation>
    <scope>NUCLEOTIDE SEQUENCE [LARGE SCALE GENOMIC DNA]</scope>
    <source>
        <strain evidence="9 10">S25</strain>
    </source>
</reference>
<feature type="chain" id="PRO_5045366093" evidence="4">
    <location>
        <begin position="26"/>
        <end position="413"/>
    </location>
</feature>
<evidence type="ECO:0000256" key="2">
    <source>
        <dbReference type="ARBA" id="ARBA00009477"/>
    </source>
</evidence>
<dbReference type="Gene3D" id="2.40.420.20">
    <property type="match status" value="1"/>
</dbReference>
<dbReference type="InterPro" id="IPR006143">
    <property type="entry name" value="RND_pump_MFP"/>
</dbReference>
<keyword evidence="10" id="KW-1185">Reference proteome</keyword>
<dbReference type="Pfam" id="PF25876">
    <property type="entry name" value="HH_MFP_RND"/>
    <property type="match status" value="1"/>
</dbReference>
<dbReference type="InterPro" id="IPR058625">
    <property type="entry name" value="MdtA-like_BSH"/>
</dbReference>
<comment type="similarity">
    <text evidence="2">Belongs to the membrane fusion protein (MFP) (TC 8.A.1) family.</text>
</comment>
<evidence type="ECO:0000259" key="8">
    <source>
        <dbReference type="Pfam" id="PF25967"/>
    </source>
</evidence>
<sequence length="413" mass="44396">MAQKFNQLRFPLAALALVVISACGGAPEATVAPAAAKVSVAKVLEQPVNEWDEFTGRLEAPETVEIRPRVSGQIDAVAFTDGALVKKGDVLFQIDPRPFQSEVRRLEAQLQQVRATATRSENEAQRGERLRTNNAISAELADSRTTTAQEARAGVAAIQAQLDLAKLNLSFTRVTSPISGRVSRAEITAGNIVTADVTPLTSVVSTDKVYAYFDADERVFLKYTELARKGQRGQTTPVYLGLSNEVGNPHQGQMNFVDNQVNPRTGTIRGRAVFDNSDGSFTPGLYARVKLVGSGTYSAVLINDEAVGTDLGKKFVLVMDKDNKPSYRPVELGPKVEGLRIVRSGLSKDDTIVVKGLQRVRPGQPVTPEVTPMASAETLAALLKQRQALEASNLPQVKPKAPEKVAGIAAPRG</sequence>
<evidence type="ECO:0000313" key="10">
    <source>
        <dbReference type="Proteomes" id="UP001320513"/>
    </source>
</evidence>
<feature type="domain" description="Multidrug resistance protein MdtA-like C-terminal permuted SH3" evidence="8">
    <location>
        <begin position="299"/>
        <end position="359"/>
    </location>
</feature>
<dbReference type="Pfam" id="PF25967">
    <property type="entry name" value="RND-MFP_C"/>
    <property type="match status" value="1"/>
</dbReference>